<evidence type="ECO:0000313" key="2">
    <source>
        <dbReference type="Proteomes" id="UP000220629"/>
    </source>
</evidence>
<sequence>MKTRDALRAGVAALLLGGATAVLAAPLCQTQTQGSHKSKLCIEQTPFKHDYYTLWVDDAPVFMLPDDYVENVSLTHTVPEDDSNEFPLSRQGMRTVTITGGCHPLTETQGKGGEAVSVETGRVCSFVWGQQAVVKDMQFKFD</sequence>
<dbReference type="Proteomes" id="UP000220629">
    <property type="component" value="Unassembled WGS sequence"/>
</dbReference>
<dbReference type="RefSeq" id="WP_013690959.1">
    <property type="nucleotide sequence ID" value="NZ_CADEQE010000020.1"/>
</dbReference>
<protein>
    <submittedName>
        <fullName evidence="1">Uncharacterized protein</fullName>
    </submittedName>
</protein>
<organism evidence="1 2">
    <name type="scientific">Burkholderia gladioli</name>
    <name type="common">Pseudomonas marginata</name>
    <name type="synonym">Phytomonas marginata</name>
    <dbReference type="NCBI Taxonomy" id="28095"/>
    <lineage>
        <taxon>Bacteria</taxon>
        <taxon>Pseudomonadati</taxon>
        <taxon>Pseudomonadota</taxon>
        <taxon>Betaproteobacteria</taxon>
        <taxon>Burkholderiales</taxon>
        <taxon>Burkholderiaceae</taxon>
        <taxon>Burkholderia</taxon>
    </lineage>
</organism>
<gene>
    <name evidence="1" type="ORF">CRM94_13900</name>
</gene>
<dbReference type="AlphaFoldDB" id="A0A2A7SI76"/>
<reference evidence="2" key="1">
    <citation type="submission" date="2017-09" db="EMBL/GenBank/DDBJ databases">
        <title>FDA dAtabase for Regulatory Grade micrObial Sequences (FDA-ARGOS): Supporting development and validation of Infectious Disease Dx tests.</title>
        <authorList>
            <person name="Minogue T."/>
            <person name="Wolcott M."/>
            <person name="Wasieloski L."/>
            <person name="Aguilar W."/>
            <person name="Moore D."/>
            <person name="Tallon L."/>
            <person name="Sadzewicz L."/>
            <person name="Ott S."/>
            <person name="Zhao X."/>
            <person name="Nagaraj S."/>
            <person name="Vavikolanu K."/>
            <person name="Aluvathingal J."/>
            <person name="Nadendla S."/>
            <person name="Sichtig H."/>
        </authorList>
    </citation>
    <scope>NUCLEOTIDE SEQUENCE [LARGE SCALE GENOMIC DNA]</scope>
    <source>
        <strain evidence="2">FDAARGOS_390</strain>
    </source>
</reference>
<proteinExistence type="predicted"/>
<evidence type="ECO:0000313" key="1">
    <source>
        <dbReference type="EMBL" id="PEH43149.1"/>
    </source>
</evidence>
<dbReference type="OMA" id="CIEQTPF"/>
<accession>A0A2A7SI76</accession>
<dbReference type="EMBL" id="PDDY01000001">
    <property type="protein sequence ID" value="PEH43149.1"/>
    <property type="molecule type" value="Genomic_DNA"/>
</dbReference>
<name>A0A2A7SI76_BURGA</name>
<comment type="caution">
    <text evidence="1">The sequence shown here is derived from an EMBL/GenBank/DDBJ whole genome shotgun (WGS) entry which is preliminary data.</text>
</comment>